<dbReference type="PANTHER" id="PTHR35476:SF3">
    <property type="entry name" value="SMALL RIBOSOMAL SUBUNIT PROTEIN MS75"/>
    <property type="match status" value="1"/>
</dbReference>
<dbReference type="OrthoDB" id="1919613at2759"/>
<evidence type="ECO:0000313" key="2">
    <source>
        <dbReference type="EMBL" id="GAU39104.1"/>
    </source>
</evidence>
<organism evidence="2 3">
    <name type="scientific">Trifolium subterraneum</name>
    <name type="common">Subterranean clover</name>
    <dbReference type="NCBI Taxonomy" id="3900"/>
    <lineage>
        <taxon>Eukaryota</taxon>
        <taxon>Viridiplantae</taxon>
        <taxon>Streptophyta</taxon>
        <taxon>Embryophyta</taxon>
        <taxon>Tracheophyta</taxon>
        <taxon>Spermatophyta</taxon>
        <taxon>Magnoliopsida</taxon>
        <taxon>eudicotyledons</taxon>
        <taxon>Gunneridae</taxon>
        <taxon>Pentapetalae</taxon>
        <taxon>rosids</taxon>
        <taxon>fabids</taxon>
        <taxon>Fabales</taxon>
        <taxon>Fabaceae</taxon>
        <taxon>Papilionoideae</taxon>
        <taxon>50 kb inversion clade</taxon>
        <taxon>NPAAA clade</taxon>
        <taxon>Hologalegina</taxon>
        <taxon>IRL clade</taxon>
        <taxon>Trifolieae</taxon>
        <taxon>Trifolium</taxon>
    </lineage>
</organism>
<keyword evidence="1" id="KW-0175">Coiled coil</keyword>
<keyword evidence="3" id="KW-1185">Reference proteome</keyword>
<dbReference type="EMBL" id="DF973744">
    <property type="protein sequence ID" value="GAU39104.1"/>
    <property type="molecule type" value="Genomic_DNA"/>
</dbReference>
<sequence length="409" mass="47903">MTVMTDDERTHVGREEKVKRVHDREPIPFSSLSASLTQLVLSRRHSSINTIPTTVTMQTINRLISVTKRLTTVSLHHETLLPFKTFSTTISGSSYDESNWETPSTWSTGLTKDHFNGEATLSDLQEMEEKIQELEQENQKSKSYVDSWKQRMVETCVLLKQVQEPGARGSYLKDSEKAEMYRLHKKNPELYTVEKLAKDYRIMRQRVHAILWLKELEEEEEKKLGQKLDDSVELLLDTFPEFFISHDREFHVASLPYKPNFKVMPEGWDGITKDLDEVHYEISKKEDDMLYRDFVEKMNFNKKKTFKFNREEAEVAMKLSEQKEFGFTSVRGSLIHAMAGEVKCHKYSRRRPEDGWLFTVEKMGSRGKRGGGGGWKFVSMPDGSTRPLNEMEKMYVRRETPRRRRRILP</sequence>
<dbReference type="InterPro" id="IPR052851">
    <property type="entry name" value="GCD1_mitochondrial"/>
</dbReference>
<accession>A0A2Z6N2N1</accession>
<dbReference type="Pfam" id="PF12298">
    <property type="entry name" value="Bot1p"/>
    <property type="match status" value="1"/>
</dbReference>
<evidence type="ECO:0000256" key="1">
    <source>
        <dbReference type="SAM" id="Coils"/>
    </source>
</evidence>
<gene>
    <name evidence="2" type="ORF">TSUD_320790</name>
</gene>
<evidence type="ECO:0000313" key="3">
    <source>
        <dbReference type="Proteomes" id="UP000242715"/>
    </source>
</evidence>
<reference evidence="3" key="1">
    <citation type="journal article" date="2017" name="Front. Plant Sci.">
        <title>Climate Clever Clovers: New Paradigm to Reduce the Environmental Footprint of Ruminants by Breeding Low Methanogenic Forages Utilizing Haplotype Variation.</title>
        <authorList>
            <person name="Kaur P."/>
            <person name="Appels R."/>
            <person name="Bayer P.E."/>
            <person name="Keeble-Gagnere G."/>
            <person name="Wang J."/>
            <person name="Hirakawa H."/>
            <person name="Shirasawa K."/>
            <person name="Vercoe P."/>
            <person name="Stefanova K."/>
            <person name="Durmic Z."/>
            <person name="Nichols P."/>
            <person name="Revell C."/>
            <person name="Isobe S.N."/>
            <person name="Edwards D."/>
            <person name="Erskine W."/>
        </authorList>
    </citation>
    <scope>NUCLEOTIDE SEQUENCE [LARGE SCALE GENOMIC DNA]</scope>
    <source>
        <strain evidence="3">cv. Daliak</strain>
    </source>
</reference>
<dbReference type="AlphaFoldDB" id="A0A2Z6N2N1"/>
<dbReference type="PANTHER" id="PTHR35476">
    <property type="entry name" value="MUCIN-LIKE PROTEIN"/>
    <property type="match status" value="1"/>
</dbReference>
<dbReference type="Proteomes" id="UP000242715">
    <property type="component" value="Unassembled WGS sequence"/>
</dbReference>
<feature type="coiled-coil region" evidence="1">
    <location>
        <begin position="117"/>
        <end position="151"/>
    </location>
</feature>
<protein>
    <submittedName>
        <fullName evidence="2">Uncharacterized protein</fullName>
    </submittedName>
</protein>
<proteinExistence type="predicted"/>
<name>A0A2Z6N2N1_TRISU</name>